<feature type="compositionally biased region" description="Basic and acidic residues" evidence="11">
    <location>
        <begin position="215"/>
        <end position="226"/>
    </location>
</feature>
<evidence type="ECO:0000256" key="4">
    <source>
        <dbReference type="ARBA" id="ARBA00022771"/>
    </source>
</evidence>
<evidence type="ECO:0000256" key="2">
    <source>
        <dbReference type="ARBA" id="ARBA00022723"/>
    </source>
</evidence>
<keyword evidence="13" id="KW-1185">Reference proteome</keyword>
<evidence type="ECO:0000313" key="14">
    <source>
        <dbReference type="RefSeq" id="XP_031414812.1"/>
    </source>
</evidence>
<evidence type="ECO:0000256" key="7">
    <source>
        <dbReference type="ARBA" id="ARBA00023125"/>
    </source>
</evidence>
<keyword evidence="7" id="KW-0238">DNA-binding</keyword>
<dbReference type="RefSeq" id="XP_031414812.1">
    <property type="nucleotide sequence ID" value="XM_031558952.2"/>
</dbReference>
<evidence type="ECO:0000256" key="11">
    <source>
        <dbReference type="SAM" id="MobiDB-lite"/>
    </source>
</evidence>
<dbReference type="FunFam" id="3.30.160.60:FF:000446">
    <property type="entry name" value="Zinc finger protein"/>
    <property type="match status" value="1"/>
</dbReference>
<dbReference type="GO" id="GO:0008270">
    <property type="term" value="F:zinc ion binding"/>
    <property type="evidence" value="ECO:0007669"/>
    <property type="project" value="UniProtKB-KW"/>
</dbReference>
<evidence type="ECO:0000256" key="3">
    <source>
        <dbReference type="ARBA" id="ARBA00022737"/>
    </source>
</evidence>
<keyword evidence="2" id="KW-0479">Metal-binding</keyword>
<comment type="subcellular location">
    <subcellularLocation>
        <location evidence="1">Nucleus</location>
    </subcellularLocation>
</comment>
<evidence type="ECO:0000313" key="13">
    <source>
        <dbReference type="Proteomes" id="UP000515152"/>
    </source>
</evidence>
<accession>A0A6P8EVA3</accession>
<reference evidence="14" key="1">
    <citation type="submission" date="2025-08" db="UniProtKB">
        <authorList>
            <consortium name="RefSeq"/>
        </authorList>
    </citation>
    <scope>IDENTIFICATION</scope>
</reference>
<dbReference type="PANTHER" id="PTHR16515:SF66">
    <property type="entry name" value="C2H2-TYPE DOMAIN-CONTAINING PROTEIN"/>
    <property type="match status" value="1"/>
</dbReference>
<dbReference type="Pfam" id="PF00096">
    <property type="entry name" value="zf-C2H2"/>
    <property type="match status" value="1"/>
</dbReference>
<keyword evidence="4 10" id="KW-0863">Zinc-finger</keyword>
<feature type="region of interest" description="Disordered" evidence="11">
    <location>
        <begin position="55"/>
        <end position="176"/>
    </location>
</feature>
<dbReference type="InterPro" id="IPR013087">
    <property type="entry name" value="Znf_C2H2_type"/>
</dbReference>
<keyword evidence="6" id="KW-0805">Transcription regulation</keyword>
<dbReference type="GO" id="GO:0010468">
    <property type="term" value="P:regulation of gene expression"/>
    <property type="evidence" value="ECO:0007669"/>
    <property type="project" value="TreeGrafter"/>
</dbReference>
<dbReference type="SMART" id="SM00355">
    <property type="entry name" value="ZnF_C2H2"/>
    <property type="match status" value="3"/>
</dbReference>
<keyword evidence="8" id="KW-0804">Transcription</keyword>
<evidence type="ECO:0000256" key="9">
    <source>
        <dbReference type="ARBA" id="ARBA00023242"/>
    </source>
</evidence>
<dbReference type="OrthoDB" id="9439903at2759"/>
<keyword evidence="3" id="KW-0677">Repeat</keyword>
<keyword evidence="5" id="KW-0862">Zinc</keyword>
<dbReference type="InterPro" id="IPR050331">
    <property type="entry name" value="Zinc_finger"/>
</dbReference>
<dbReference type="Gene3D" id="3.30.160.60">
    <property type="entry name" value="Classic Zinc Finger"/>
    <property type="match status" value="3"/>
</dbReference>
<feature type="compositionally biased region" description="Basic and acidic residues" evidence="11">
    <location>
        <begin position="122"/>
        <end position="132"/>
    </location>
</feature>
<evidence type="ECO:0000256" key="1">
    <source>
        <dbReference type="ARBA" id="ARBA00004123"/>
    </source>
</evidence>
<gene>
    <name evidence="14" type="primary">LOC105893250</name>
</gene>
<evidence type="ECO:0000256" key="8">
    <source>
        <dbReference type="ARBA" id="ARBA00023163"/>
    </source>
</evidence>
<dbReference type="KEGG" id="char:105893250"/>
<dbReference type="GO" id="GO:0005634">
    <property type="term" value="C:nucleus"/>
    <property type="evidence" value="ECO:0007669"/>
    <property type="project" value="UniProtKB-SubCell"/>
</dbReference>
<sequence>MHMLHTMIKASNPHFRGKISSVLEELLAAAVTEICELFDNEFATLRAECPRCKHTKEVEKRTHSTPQRNRSYENVQRFTTRDEDLQRGSSRGEFERDTNGDVGSNHTIPQCCQWDVGTSNDQPKHASKEMGTKMDFVSVKQEVVEESELSQREEQNGQEGMAGSDITLPDSNLDLSTLLSPQTGPEWAPPEQFIYRDSNCDPKVESENGHSSSVNKDKVGENGGHESIDYYHEQQKLSTWNSDMSAGIYPAPQLNPMQHRDCSRDGQEEVQTEEVELGNTHLTHWTVSSPRNQSHLHKQWPMRRKPSVPVSAFNMCLSGAVSLDMRADGSGNQLNMPLTITAEQEKKFTCLLCGKRLLSEQTLKSHQKIHTGYAPHQCNQCGKRFSRLENLKVHQNIHTGLKPYTCKFCLKKFNAPSNFSRHKHACLKRKLALFSS</sequence>
<feature type="compositionally biased region" description="Polar residues" evidence="11">
    <location>
        <begin position="64"/>
        <end position="78"/>
    </location>
</feature>
<dbReference type="AlphaFoldDB" id="A0A6P8EVA3"/>
<name>A0A6P8EVA3_CLUHA</name>
<dbReference type="SUPFAM" id="SSF57667">
    <property type="entry name" value="beta-beta-alpha zinc fingers"/>
    <property type="match status" value="2"/>
</dbReference>
<feature type="domain" description="C2H2-type" evidence="12">
    <location>
        <begin position="376"/>
        <end position="403"/>
    </location>
</feature>
<protein>
    <submittedName>
        <fullName evidence="14">Zinc finger protein 225-like</fullName>
    </submittedName>
</protein>
<dbReference type="FunFam" id="3.30.160.60:FF:001228">
    <property type="entry name" value="Zinc finger protein 236"/>
    <property type="match status" value="1"/>
</dbReference>
<evidence type="ECO:0000256" key="10">
    <source>
        <dbReference type="PROSITE-ProRule" id="PRU00042"/>
    </source>
</evidence>
<feature type="region of interest" description="Disordered" evidence="11">
    <location>
        <begin position="196"/>
        <end position="226"/>
    </location>
</feature>
<dbReference type="Proteomes" id="UP000515152">
    <property type="component" value="Chromosome 21"/>
</dbReference>
<dbReference type="GO" id="GO:0003677">
    <property type="term" value="F:DNA binding"/>
    <property type="evidence" value="ECO:0007669"/>
    <property type="project" value="UniProtKB-KW"/>
</dbReference>
<dbReference type="PANTHER" id="PTHR16515">
    <property type="entry name" value="PR DOMAIN ZINC FINGER PROTEIN"/>
    <property type="match status" value="1"/>
</dbReference>
<feature type="compositionally biased region" description="Basic and acidic residues" evidence="11">
    <location>
        <begin position="79"/>
        <end position="99"/>
    </location>
</feature>
<feature type="domain" description="C2H2-type" evidence="12">
    <location>
        <begin position="348"/>
        <end position="375"/>
    </location>
</feature>
<feature type="compositionally biased region" description="Polar residues" evidence="11">
    <location>
        <begin position="101"/>
        <end position="121"/>
    </location>
</feature>
<dbReference type="PROSITE" id="PS00028">
    <property type="entry name" value="ZINC_FINGER_C2H2_1"/>
    <property type="match status" value="2"/>
</dbReference>
<evidence type="ECO:0000256" key="5">
    <source>
        <dbReference type="ARBA" id="ARBA00022833"/>
    </source>
</evidence>
<evidence type="ECO:0000256" key="6">
    <source>
        <dbReference type="ARBA" id="ARBA00023015"/>
    </source>
</evidence>
<dbReference type="InterPro" id="IPR036236">
    <property type="entry name" value="Znf_C2H2_sf"/>
</dbReference>
<feature type="compositionally biased region" description="Basic and acidic residues" evidence="11">
    <location>
        <begin position="198"/>
        <end position="208"/>
    </location>
</feature>
<dbReference type="PROSITE" id="PS50157">
    <property type="entry name" value="ZINC_FINGER_C2H2_2"/>
    <property type="match status" value="2"/>
</dbReference>
<evidence type="ECO:0000259" key="12">
    <source>
        <dbReference type="PROSITE" id="PS50157"/>
    </source>
</evidence>
<dbReference type="GeneID" id="105893250"/>
<organism evidence="13 14">
    <name type="scientific">Clupea harengus</name>
    <name type="common">Atlantic herring</name>
    <dbReference type="NCBI Taxonomy" id="7950"/>
    <lineage>
        <taxon>Eukaryota</taxon>
        <taxon>Metazoa</taxon>
        <taxon>Chordata</taxon>
        <taxon>Craniata</taxon>
        <taxon>Vertebrata</taxon>
        <taxon>Euteleostomi</taxon>
        <taxon>Actinopterygii</taxon>
        <taxon>Neopterygii</taxon>
        <taxon>Teleostei</taxon>
        <taxon>Clupei</taxon>
        <taxon>Clupeiformes</taxon>
        <taxon>Clupeoidei</taxon>
        <taxon>Clupeidae</taxon>
        <taxon>Clupea</taxon>
    </lineage>
</organism>
<keyword evidence="9" id="KW-0539">Nucleus</keyword>
<proteinExistence type="predicted"/>